<dbReference type="InterPro" id="IPR018060">
    <property type="entry name" value="HTH_AraC"/>
</dbReference>
<dbReference type="InterPro" id="IPR035451">
    <property type="entry name" value="Ada-like_dom_sf"/>
</dbReference>
<feature type="domain" description="HTH araC/xylS-type" evidence="14">
    <location>
        <begin position="84"/>
        <end position="180"/>
    </location>
</feature>
<proteinExistence type="inferred from homology"/>
<evidence type="ECO:0000256" key="8">
    <source>
        <dbReference type="ARBA" id="ARBA00023159"/>
    </source>
</evidence>
<dbReference type="InterPro" id="IPR036217">
    <property type="entry name" value="MethylDNA_cys_MeTrfase_DNAb"/>
</dbReference>
<evidence type="ECO:0000256" key="13">
    <source>
        <dbReference type="PIRSR" id="PIRSR000409-3"/>
    </source>
</evidence>
<dbReference type="InterPro" id="IPR016221">
    <property type="entry name" value="Bifunct_regulatory_prot_Ada"/>
</dbReference>
<comment type="caution">
    <text evidence="15">The sequence shown here is derived from an EMBL/GenBank/DDBJ whole genome shotgun (WGS) entry which is preliminary data.</text>
</comment>
<evidence type="ECO:0000256" key="9">
    <source>
        <dbReference type="ARBA" id="ARBA00023163"/>
    </source>
</evidence>
<organism evidence="15 16">
    <name type="scientific">Alcanivorax nanhaiticus</name>
    <dbReference type="NCBI Taxonomy" id="1177154"/>
    <lineage>
        <taxon>Bacteria</taxon>
        <taxon>Pseudomonadati</taxon>
        <taxon>Pseudomonadota</taxon>
        <taxon>Gammaproteobacteria</taxon>
        <taxon>Oceanospirillales</taxon>
        <taxon>Alcanivoracaceae</taxon>
        <taxon>Alcanivorax</taxon>
    </lineage>
</organism>
<feature type="binding site" evidence="13">
    <location>
        <position position="40"/>
    </location>
    <ligand>
        <name>Zn(2+)</name>
        <dbReference type="ChEBI" id="CHEBI:29105"/>
    </ligand>
</feature>
<dbReference type="eggNOG" id="COG0350">
    <property type="taxonomic scope" value="Bacteria"/>
</dbReference>
<dbReference type="Pfam" id="PF01035">
    <property type="entry name" value="DNA_binding_1"/>
    <property type="match status" value="1"/>
</dbReference>
<dbReference type="Gene3D" id="3.40.10.10">
    <property type="entry name" value="DNA Methylphosphotriester Repair Domain"/>
    <property type="match status" value="1"/>
</dbReference>
<evidence type="ECO:0000256" key="7">
    <source>
        <dbReference type="ARBA" id="ARBA00023015"/>
    </source>
</evidence>
<dbReference type="Gene3D" id="1.10.10.60">
    <property type="entry name" value="Homeodomain-like"/>
    <property type="match status" value="1"/>
</dbReference>
<gene>
    <name evidence="15" type="ORF">Y5S_01007</name>
</gene>
<evidence type="ECO:0000256" key="11">
    <source>
        <dbReference type="ARBA" id="ARBA00049348"/>
    </source>
</evidence>
<dbReference type="PIRSF" id="PIRSF000409">
    <property type="entry name" value="Ada"/>
    <property type="match status" value="1"/>
</dbReference>
<dbReference type="EC" id="2.1.1.63" evidence="3"/>
<dbReference type="InterPro" id="IPR009057">
    <property type="entry name" value="Homeodomain-like_sf"/>
</dbReference>
<feature type="active site" description="Nucleophile; methyl group acceptor from either O6-methylguanine or O4-methylthymine" evidence="12">
    <location>
        <position position="318"/>
    </location>
</feature>
<dbReference type="FunFam" id="1.10.10.10:FF:000214">
    <property type="entry name" value="Methylated-DNA--protein-cysteine methyltransferase"/>
    <property type="match status" value="1"/>
</dbReference>
<protein>
    <recommendedName>
        <fullName evidence="3">methylated-DNA--[protein]-cysteine S-methyltransferase</fullName>
        <ecNumber evidence="3">2.1.1.63</ecNumber>
    </recommendedName>
</protein>
<dbReference type="Proteomes" id="UP000029444">
    <property type="component" value="Unassembled WGS sequence"/>
</dbReference>
<evidence type="ECO:0000259" key="14">
    <source>
        <dbReference type="PROSITE" id="PS01124"/>
    </source>
</evidence>
<evidence type="ECO:0000313" key="15">
    <source>
        <dbReference type="EMBL" id="KGD65783.1"/>
    </source>
</evidence>
<dbReference type="PROSITE" id="PS01124">
    <property type="entry name" value="HTH_ARAC_FAMILY_2"/>
    <property type="match status" value="1"/>
</dbReference>
<dbReference type="InterPro" id="IPR036388">
    <property type="entry name" value="WH-like_DNA-bd_sf"/>
</dbReference>
<dbReference type="SMART" id="SM00342">
    <property type="entry name" value="HTH_ARAC"/>
    <property type="match status" value="1"/>
</dbReference>
<comment type="catalytic activity">
    <reaction evidence="11">
        <text>a 6-O-methyl-2'-deoxyguanosine in DNA + L-cysteinyl-[protein] = S-methyl-L-cysteinyl-[protein] + a 2'-deoxyguanosine in DNA</text>
        <dbReference type="Rhea" id="RHEA:24000"/>
        <dbReference type="Rhea" id="RHEA-COMP:10131"/>
        <dbReference type="Rhea" id="RHEA-COMP:10132"/>
        <dbReference type="Rhea" id="RHEA-COMP:11367"/>
        <dbReference type="Rhea" id="RHEA-COMP:11368"/>
        <dbReference type="ChEBI" id="CHEBI:29950"/>
        <dbReference type="ChEBI" id="CHEBI:82612"/>
        <dbReference type="ChEBI" id="CHEBI:85445"/>
        <dbReference type="ChEBI" id="CHEBI:85448"/>
        <dbReference type="EC" id="2.1.1.63"/>
    </reaction>
</comment>
<dbReference type="PROSITE" id="PS00374">
    <property type="entry name" value="MGMT"/>
    <property type="match status" value="1"/>
</dbReference>
<dbReference type="NCBIfam" id="TIGR00589">
    <property type="entry name" value="ogt"/>
    <property type="match status" value="1"/>
</dbReference>
<dbReference type="InterPro" id="IPR036631">
    <property type="entry name" value="MGMT_N_sf"/>
</dbReference>
<dbReference type="SUPFAM" id="SSF46689">
    <property type="entry name" value="Homeodomain-like"/>
    <property type="match status" value="1"/>
</dbReference>
<keyword evidence="13" id="KW-0479">Metal-binding</keyword>
<feature type="active site" description="Nucleophile; methyl group acceptor from methylphosphotriester" evidence="12">
    <location>
        <position position="36"/>
    </location>
</feature>
<keyword evidence="5 15" id="KW-0808">Transferase</keyword>
<dbReference type="InterPro" id="IPR014048">
    <property type="entry name" value="MethylDNA_cys_MeTrfase_DNA-bd"/>
</dbReference>
<dbReference type="GO" id="GO:0003908">
    <property type="term" value="F:methylated-DNA-[protein]-cysteine S-methyltransferase activity"/>
    <property type="evidence" value="ECO:0007669"/>
    <property type="project" value="UniProtKB-EC"/>
</dbReference>
<comment type="catalytic activity">
    <reaction evidence="1">
        <text>a 4-O-methyl-thymidine in DNA + L-cysteinyl-[protein] = a thymidine in DNA + S-methyl-L-cysteinyl-[protein]</text>
        <dbReference type="Rhea" id="RHEA:53428"/>
        <dbReference type="Rhea" id="RHEA-COMP:10131"/>
        <dbReference type="Rhea" id="RHEA-COMP:10132"/>
        <dbReference type="Rhea" id="RHEA-COMP:13555"/>
        <dbReference type="Rhea" id="RHEA-COMP:13556"/>
        <dbReference type="ChEBI" id="CHEBI:29950"/>
        <dbReference type="ChEBI" id="CHEBI:82612"/>
        <dbReference type="ChEBI" id="CHEBI:137386"/>
        <dbReference type="ChEBI" id="CHEBI:137387"/>
        <dbReference type="EC" id="2.1.1.63"/>
    </reaction>
</comment>
<dbReference type="SUPFAM" id="SSF46767">
    <property type="entry name" value="Methylated DNA-protein cysteine methyltransferase, C-terminal domain"/>
    <property type="match status" value="1"/>
</dbReference>
<name>A0A095TTR1_9GAMM</name>
<dbReference type="InterPro" id="IPR004026">
    <property type="entry name" value="Ada_DNA_repair_Zn-bd"/>
</dbReference>
<evidence type="ECO:0000256" key="5">
    <source>
        <dbReference type="ARBA" id="ARBA00022679"/>
    </source>
</evidence>
<dbReference type="Pfam" id="PF02805">
    <property type="entry name" value="Ada_Zn_binding"/>
    <property type="match status" value="1"/>
</dbReference>
<dbReference type="InterPro" id="IPR001497">
    <property type="entry name" value="MethylDNA_cys_MeTrfase_AS"/>
</dbReference>
<evidence type="ECO:0000256" key="3">
    <source>
        <dbReference type="ARBA" id="ARBA00011918"/>
    </source>
</evidence>
<comment type="similarity">
    <text evidence="2">Belongs to the MGMT family.</text>
</comment>
<dbReference type="PATRIC" id="fig|1177154.3.peg.1021"/>
<evidence type="ECO:0000256" key="12">
    <source>
        <dbReference type="PIRSR" id="PIRSR000409-1"/>
    </source>
</evidence>
<dbReference type="NCBIfam" id="NF011964">
    <property type="entry name" value="PRK15435.1"/>
    <property type="match status" value="1"/>
</dbReference>
<dbReference type="eggNOG" id="COG2169">
    <property type="taxonomic scope" value="Bacteria"/>
</dbReference>
<feature type="binding site" evidence="13">
    <location>
        <position position="70"/>
    </location>
    <ligand>
        <name>Zn(2+)</name>
        <dbReference type="ChEBI" id="CHEBI:29105"/>
    </ligand>
</feature>
<dbReference type="Pfam" id="PF12833">
    <property type="entry name" value="HTH_18"/>
    <property type="match status" value="1"/>
</dbReference>
<keyword evidence="13" id="KW-0862">Zinc</keyword>
<evidence type="ECO:0000256" key="10">
    <source>
        <dbReference type="ARBA" id="ARBA00023204"/>
    </source>
</evidence>
<keyword evidence="8" id="KW-0010">Activator</keyword>
<dbReference type="STRING" id="1177154.Y5S_01007"/>
<keyword evidence="6" id="KW-0227">DNA damage</keyword>
<comment type="cofactor">
    <cofactor evidence="13">
        <name>Zn(2+)</name>
        <dbReference type="ChEBI" id="CHEBI:29105"/>
    </cofactor>
    <text evidence="13">Binds 1 zinc ion per subunit.</text>
</comment>
<keyword evidence="7" id="KW-0805">Transcription regulation</keyword>
<keyword evidence="9" id="KW-0804">Transcription</keyword>
<accession>A0A095TTR1</accession>
<dbReference type="GO" id="GO:0008270">
    <property type="term" value="F:zinc ion binding"/>
    <property type="evidence" value="ECO:0007669"/>
    <property type="project" value="InterPro"/>
</dbReference>
<dbReference type="EMBL" id="ARXV01000003">
    <property type="protein sequence ID" value="KGD65783.1"/>
    <property type="molecule type" value="Genomic_DNA"/>
</dbReference>
<dbReference type="CDD" id="cd06445">
    <property type="entry name" value="ATase"/>
    <property type="match status" value="1"/>
</dbReference>
<keyword evidence="16" id="KW-1185">Reference proteome</keyword>
<keyword evidence="4 15" id="KW-0489">Methyltransferase</keyword>
<evidence type="ECO:0000256" key="6">
    <source>
        <dbReference type="ARBA" id="ARBA00022763"/>
    </source>
</evidence>
<dbReference type="Gene3D" id="1.10.10.10">
    <property type="entry name" value="Winged helix-like DNA-binding domain superfamily/Winged helix DNA-binding domain"/>
    <property type="match status" value="1"/>
</dbReference>
<evidence type="ECO:0000256" key="1">
    <source>
        <dbReference type="ARBA" id="ARBA00001286"/>
    </source>
</evidence>
<keyword evidence="10" id="KW-0234">DNA repair</keyword>
<dbReference type="SUPFAM" id="SSF53155">
    <property type="entry name" value="Methylated DNA-protein cysteine methyltransferase domain"/>
    <property type="match status" value="1"/>
</dbReference>
<evidence type="ECO:0000256" key="2">
    <source>
        <dbReference type="ARBA" id="ARBA00008711"/>
    </source>
</evidence>
<feature type="binding site" evidence="13">
    <location>
        <position position="36"/>
    </location>
    <ligand>
        <name>Zn(2+)</name>
        <dbReference type="ChEBI" id="CHEBI:29105"/>
    </ligand>
</feature>
<dbReference type="PANTHER" id="PTHR10815">
    <property type="entry name" value="METHYLATED-DNA--PROTEIN-CYSTEINE METHYLTRANSFERASE"/>
    <property type="match status" value="1"/>
</dbReference>
<dbReference type="PANTHER" id="PTHR10815:SF14">
    <property type="entry name" value="BIFUNCTIONAL TRANSCRIPTIONAL ACTIVATOR_DNA REPAIR ENZYME ADA"/>
    <property type="match status" value="1"/>
</dbReference>
<sequence>MQKDSQAEQRWHILVSRQASGSAPFFYAVTSTGIVCRPGCPSRLPRQENVRFFDHCEDAMKAGYRPCKRCRPLGSSHPHNGMVLTVCRLIEEDPAQARLSTLASACGYSPSHLQKTFTQKIGISPLEYAKGVRQLRAYRELGQGSSVTESLYAAGYQSASQFYTEFKEFSSLPAGSHRLAGRGEVITFAAAETSLGVLLIAASATGLCWISLGEDFAQQVQELQAHFANAQFCPPDPDFVDWLSQVVGFLDSPCEPLDLPLDIRGTLFQRQVWEALRSIPPGMTMDYQALAERIGKPTAARAVARACASNVLAVVIPCHRILRKDGGLSGYRWGVQRKAQLLEREQLRRTKEGSSKEND</sequence>
<dbReference type="SUPFAM" id="SSF57884">
    <property type="entry name" value="Ada DNA repair protein, N-terminal domain (N-Ada 10)"/>
    <property type="match status" value="1"/>
</dbReference>
<dbReference type="GO" id="GO:0003700">
    <property type="term" value="F:DNA-binding transcription factor activity"/>
    <property type="evidence" value="ECO:0007669"/>
    <property type="project" value="InterPro"/>
</dbReference>
<dbReference type="AlphaFoldDB" id="A0A095TTR1"/>
<dbReference type="GO" id="GO:0043565">
    <property type="term" value="F:sequence-specific DNA binding"/>
    <property type="evidence" value="ECO:0007669"/>
    <property type="project" value="InterPro"/>
</dbReference>
<dbReference type="GO" id="GO:0032259">
    <property type="term" value="P:methylation"/>
    <property type="evidence" value="ECO:0007669"/>
    <property type="project" value="UniProtKB-KW"/>
</dbReference>
<dbReference type="Gene3D" id="3.30.160.70">
    <property type="entry name" value="Methylated DNA-protein cysteine methyltransferase domain"/>
    <property type="match status" value="1"/>
</dbReference>
<reference evidence="15 16" key="1">
    <citation type="submission" date="2012-09" db="EMBL/GenBank/DDBJ databases">
        <title>Genome Sequence of alkane-degrading Bacterium Alcanivorax sp. 19-m-6.</title>
        <authorList>
            <person name="Lai Q."/>
            <person name="Shao Z."/>
        </authorList>
    </citation>
    <scope>NUCLEOTIDE SEQUENCE [LARGE SCALE GENOMIC DNA]</scope>
    <source>
        <strain evidence="15 16">19-m-6</strain>
    </source>
</reference>
<feature type="binding site" evidence="13">
    <location>
        <position position="67"/>
    </location>
    <ligand>
        <name>Zn(2+)</name>
        <dbReference type="ChEBI" id="CHEBI:29105"/>
    </ligand>
</feature>
<dbReference type="GO" id="GO:0006281">
    <property type="term" value="P:DNA repair"/>
    <property type="evidence" value="ECO:0007669"/>
    <property type="project" value="UniProtKB-KW"/>
</dbReference>
<evidence type="ECO:0000313" key="16">
    <source>
        <dbReference type="Proteomes" id="UP000029444"/>
    </source>
</evidence>
<evidence type="ECO:0000256" key="4">
    <source>
        <dbReference type="ARBA" id="ARBA00022603"/>
    </source>
</evidence>